<dbReference type="InterPro" id="IPR011008">
    <property type="entry name" value="Dimeric_a/b-barrel"/>
</dbReference>
<accession>A0A4P6JNS0</accession>
<reference evidence="2 3" key="1">
    <citation type="submission" date="2019-01" db="EMBL/GenBank/DDBJ databases">
        <title>Ktedonosporobacter rubrisoli SCAWS-G2.</title>
        <authorList>
            <person name="Huang Y."/>
            <person name="Yan B."/>
        </authorList>
    </citation>
    <scope>NUCLEOTIDE SEQUENCE [LARGE SCALE GENOMIC DNA]</scope>
    <source>
        <strain evidence="2 3">SCAWS-G2</strain>
    </source>
</reference>
<dbReference type="InterPro" id="IPR007138">
    <property type="entry name" value="ABM_dom"/>
</dbReference>
<proteinExistence type="predicted"/>
<dbReference type="EMBL" id="CP035758">
    <property type="protein sequence ID" value="QBD76895.1"/>
    <property type="molecule type" value="Genomic_DNA"/>
</dbReference>
<organism evidence="2 3">
    <name type="scientific">Ktedonosporobacter rubrisoli</name>
    <dbReference type="NCBI Taxonomy" id="2509675"/>
    <lineage>
        <taxon>Bacteria</taxon>
        <taxon>Bacillati</taxon>
        <taxon>Chloroflexota</taxon>
        <taxon>Ktedonobacteria</taxon>
        <taxon>Ktedonobacterales</taxon>
        <taxon>Ktedonosporobacteraceae</taxon>
        <taxon>Ktedonosporobacter</taxon>
    </lineage>
</organism>
<keyword evidence="3" id="KW-1185">Reference proteome</keyword>
<dbReference type="AlphaFoldDB" id="A0A4P6JNS0"/>
<evidence type="ECO:0000313" key="3">
    <source>
        <dbReference type="Proteomes" id="UP000290365"/>
    </source>
</evidence>
<dbReference type="Gene3D" id="3.30.70.100">
    <property type="match status" value="1"/>
</dbReference>
<name>A0A4P6JNS0_KTERU</name>
<sequence>MSVYVVIIGKLLDGVEARLFELVIGQVSRAIAEYTGNVINDELIRDSEDPSAYMLVSKWTSKEAWDSWRSTTMHVEQVSPLRPYWQMQSVRAYETVFTDERSPLLS</sequence>
<dbReference type="Proteomes" id="UP000290365">
    <property type="component" value="Chromosome"/>
</dbReference>
<gene>
    <name evidence="2" type="ORF">EPA93_13130</name>
</gene>
<dbReference type="KEGG" id="kbs:EPA93_13130"/>
<dbReference type="RefSeq" id="WP_129887959.1">
    <property type="nucleotide sequence ID" value="NZ_CP035758.1"/>
</dbReference>
<dbReference type="OrthoDB" id="4304335at2"/>
<dbReference type="Pfam" id="PF03992">
    <property type="entry name" value="ABM"/>
    <property type="match status" value="1"/>
</dbReference>
<dbReference type="PROSITE" id="PS51725">
    <property type="entry name" value="ABM"/>
    <property type="match status" value="1"/>
</dbReference>
<dbReference type="SUPFAM" id="SSF54909">
    <property type="entry name" value="Dimeric alpha+beta barrel"/>
    <property type="match status" value="1"/>
</dbReference>
<evidence type="ECO:0000259" key="1">
    <source>
        <dbReference type="PROSITE" id="PS51725"/>
    </source>
</evidence>
<feature type="domain" description="ABM" evidence="1">
    <location>
        <begin position="3"/>
        <end position="97"/>
    </location>
</feature>
<evidence type="ECO:0000313" key="2">
    <source>
        <dbReference type="EMBL" id="QBD76895.1"/>
    </source>
</evidence>
<protein>
    <recommendedName>
        <fullName evidence="1">ABM domain-containing protein</fullName>
    </recommendedName>
</protein>